<dbReference type="PANTHER" id="PTHR43592:SF15">
    <property type="entry name" value="CAAX AMINO TERMINAL PROTEASE FAMILY PROTEIN"/>
    <property type="match status" value="1"/>
</dbReference>
<feature type="non-terminal residue" evidence="3">
    <location>
        <position position="1"/>
    </location>
</feature>
<dbReference type="PANTHER" id="PTHR43592">
    <property type="entry name" value="CAAX AMINO TERMINAL PROTEASE"/>
    <property type="match status" value="1"/>
</dbReference>
<evidence type="ECO:0000313" key="3">
    <source>
        <dbReference type="EMBL" id="GAH88019.1"/>
    </source>
</evidence>
<proteinExistence type="predicted"/>
<sequence>ALAPFIFVIPLVYVLRVDKWTSKDLGFTKPRSWPVMVFALLLFGYAGTQSLFTDPSRAPLGVPFILIALFQPALTEELLFRGIIQGKLERALGQNRAWIYSGILFGLVHIAPDLMGAQWYDHGQDIGNMISLLIQQIIAGWIYGIIYMKSRSLLPSFLGHFFTDWRLGSIIKLIFF</sequence>
<name>X1KCV9_9ZZZZ</name>
<feature type="transmembrane region" description="Helical" evidence="1">
    <location>
        <begin position="33"/>
        <end position="52"/>
    </location>
</feature>
<dbReference type="EMBL" id="BARU01042753">
    <property type="protein sequence ID" value="GAH88019.1"/>
    <property type="molecule type" value="Genomic_DNA"/>
</dbReference>
<keyword evidence="1" id="KW-0472">Membrane</keyword>
<reference evidence="3" key="1">
    <citation type="journal article" date="2014" name="Front. Microbiol.">
        <title>High frequency of phylogenetically diverse reductive dehalogenase-homologous genes in deep subseafloor sedimentary metagenomes.</title>
        <authorList>
            <person name="Kawai M."/>
            <person name="Futagami T."/>
            <person name="Toyoda A."/>
            <person name="Takaki Y."/>
            <person name="Nishi S."/>
            <person name="Hori S."/>
            <person name="Arai W."/>
            <person name="Tsubouchi T."/>
            <person name="Morono Y."/>
            <person name="Uchiyama I."/>
            <person name="Ito T."/>
            <person name="Fujiyama A."/>
            <person name="Inagaki F."/>
            <person name="Takami H."/>
        </authorList>
    </citation>
    <scope>NUCLEOTIDE SEQUENCE</scope>
    <source>
        <strain evidence="3">Expedition CK06-06</strain>
    </source>
</reference>
<gene>
    <name evidence="3" type="ORF">S03H2_65620</name>
</gene>
<protein>
    <recommendedName>
        <fullName evidence="2">CAAX prenyl protease 2/Lysostaphin resistance protein A-like domain-containing protein</fullName>
    </recommendedName>
</protein>
<feature type="domain" description="CAAX prenyl protease 2/Lysostaphin resistance protein A-like" evidence="2">
    <location>
        <begin position="62"/>
        <end position="165"/>
    </location>
</feature>
<dbReference type="Pfam" id="PF02517">
    <property type="entry name" value="Rce1-like"/>
    <property type="match status" value="1"/>
</dbReference>
<evidence type="ECO:0000256" key="1">
    <source>
        <dbReference type="SAM" id="Phobius"/>
    </source>
</evidence>
<organism evidence="3">
    <name type="scientific">marine sediment metagenome</name>
    <dbReference type="NCBI Taxonomy" id="412755"/>
    <lineage>
        <taxon>unclassified sequences</taxon>
        <taxon>metagenomes</taxon>
        <taxon>ecological metagenomes</taxon>
    </lineage>
</organism>
<feature type="transmembrane region" description="Helical" evidence="1">
    <location>
        <begin position="97"/>
        <end position="120"/>
    </location>
</feature>
<keyword evidence="1" id="KW-1133">Transmembrane helix</keyword>
<dbReference type="GO" id="GO:0080120">
    <property type="term" value="P:CAAX-box protein maturation"/>
    <property type="evidence" value="ECO:0007669"/>
    <property type="project" value="UniProtKB-ARBA"/>
</dbReference>
<accession>X1KCV9</accession>
<keyword evidence="1" id="KW-0812">Transmembrane</keyword>
<dbReference type="InterPro" id="IPR003675">
    <property type="entry name" value="Rce1/LyrA-like_dom"/>
</dbReference>
<comment type="caution">
    <text evidence="3">The sequence shown here is derived from an EMBL/GenBank/DDBJ whole genome shotgun (WGS) entry which is preliminary data.</text>
</comment>
<feature type="transmembrane region" description="Helical" evidence="1">
    <location>
        <begin position="58"/>
        <end position="76"/>
    </location>
</feature>
<evidence type="ECO:0000259" key="2">
    <source>
        <dbReference type="Pfam" id="PF02517"/>
    </source>
</evidence>
<feature type="transmembrane region" description="Helical" evidence="1">
    <location>
        <begin position="126"/>
        <end position="146"/>
    </location>
</feature>
<dbReference type="AlphaFoldDB" id="X1KCV9"/>
<dbReference type="GO" id="GO:0004175">
    <property type="term" value="F:endopeptidase activity"/>
    <property type="evidence" value="ECO:0007669"/>
    <property type="project" value="UniProtKB-ARBA"/>
</dbReference>